<feature type="region of interest" description="Disordered" evidence="1">
    <location>
        <begin position="1"/>
        <end position="105"/>
    </location>
</feature>
<sequence length="131" mass="14804">MRQRRLQHAVGPRRQPPEEVERNRGHLVAEPGVPQDVQACEEDHDTEWSDVEDDGSDEAEGHKQRGGPRISPAQQRLQPLSLCREVTNNGLDPPSDAPQPVVPHPHDVRWARGRESVKLFIKLIRVGSFCM</sequence>
<proteinExistence type="predicted"/>
<feature type="compositionally biased region" description="Acidic residues" evidence="1">
    <location>
        <begin position="39"/>
        <end position="58"/>
    </location>
</feature>
<evidence type="ECO:0000256" key="1">
    <source>
        <dbReference type="SAM" id="MobiDB-lite"/>
    </source>
</evidence>
<organism evidence="2">
    <name type="scientific">Arundo donax</name>
    <name type="common">Giant reed</name>
    <name type="synonym">Donax arundinaceus</name>
    <dbReference type="NCBI Taxonomy" id="35708"/>
    <lineage>
        <taxon>Eukaryota</taxon>
        <taxon>Viridiplantae</taxon>
        <taxon>Streptophyta</taxon>
        <taxon>Embryophyta</taxon>
        <taxon>Tracheophyta</taxon>
        <taxon>Spermatophyta</taxon>
        <taxon>Magnoliopsida</taxon>
        <taxon>Liliopsida</taxon>
        <taxon>Poales</taxon>
        <taxon>Poaceae</taxon>
        <taxon>PACMAD clade</taxon>
        <taxon>Arundinoideae</taxon>
        <taxon>Arundineae</taxon>
        <taxon>Arundo</taxon>
    </lineage>
</organism>
<name>A0A0A9FSV5_ARUDO</name>
<feature type="compositionally biased region" description="Basic and acidic residues" evidence="1">
    <location>
        <begin position="15"/>
        <end position="24"/>
    </location>
</feature>
<reference evidence="2" key="1">
    <citation type="submission" date="2014-09" db="EMBL/GenBank/DDBJ databases">
        <authorList>
            <person name="Magalhaes I.L.F."/>
            <person name="Oliveira U."/>
            <person name="Santos F.R."/>
            <person name="Vidigal T.H.D.A."/>
            <person name="Brescovit A.D."/>
            <person name="Santos A.J."/>
        </authorList>
    </citation>
    <scope>NUCLEOTIDE SEQUENCE</scope>
    <source>
        <tissue evidence="2">Shoot tissue taken approximately 20 cm above the soil surface</tissue>
    </source>
</reference>
<accession>A0A0A9FSV5</accession>
<dbReference type="EMBL" id="GBRH01181961">
    <property type="protein sequence ID" value="JAE15935.1"/>
    <property type="molecule type" value="Transcribed_RNA"/>
</dbReference>
<dbReference type="AlphaFoldDB" id="A0A0A9FSV5"/>
<reference evidence="2" key="2">
    <citation type="journal article" date="2015" name="Data Brief">
        <title>Shoot transcriptome of the giant reed, Arundo donax.</title>
        <authorList>
            <person name="Barrero R.A."/>
            <person name="Guerrero F.D."/>
            <person name="Moolhuijzen P."/>
            <person name="Goolsby J.A."/>
            <person name="Tidwell J."/>
            <person name="Bellgard S.E."/>
            <person name="Bellgard M.I."/>
        </authorList>
    </citation>
    <scope>NUCLEOTIDE SEQUENCE</scope>
    <source>
        <tissue evidence="2">Shoot tissue taken approximately 20 cm above the soil surface</tissue>
    </source>
</reference>
<evidence type="ECO:0000313" key="2">
    <source>
        <dbReference type="EMBL" id="JAE15935.1"/>
    </source>
</evidence>
<protein>
    <submittedName>
        <fullName evidence="2">Uncharacterized protein</fullName>
    </submittedName>
</protein>